<evidence type="ECO:0000256" key="2">
    <source>
        <dbReference type="ARBA" id="ARBA00011901"/>
    </source>
</evidence>
<dbReference type="EC" id="3.5.1.28" evidence="2"/>
<evidence type="ECO:0000259" key="6">
    <source>
        <dbReference type="SMART" id="SM00646"/>
    </source>
</evidence>
<protein>
    <recommendedName>
        <fullName evidence="2">N-acetylmuramoyl-L-alanine amidase</fullName>
        <ecNumber evidence="2">3.5.1.28</ecNumber>
    </recommendedName>
</protein>
<evidence type="ECO:0000256" key="4">
    <source>
        <dbReference type="SAM" id="MobiDB-lite"/>
    </source>
</evidence>
<dbReference type="SMART" id="SM00646">
    <property type="entry name" value="Ami_3"/>
    <property type="match status" value="1"/>
</dbReference>
<evidence type="ECO:0000256" key="1">
    <source>
        <dbReference type="ARBA" id="ARBA00001561"/>
    </source>
</evidence>
<dbReference type="Gene3D" id="2.60.40.3500">
    <property type="match status" value="1"/>
</dbReference>
<dbReference type="EMBL" id="CADCUC010000603">
    <property type="protein sequence ID" value="CAA9359386.1"/>
    <property type="molecule type" value="Genomic_DNA"/>
</dbReference>
<dbReference type="GO" id="GO:0009253">
    <property type="term" value="P:peptidoglycan catabolic process"/>
    <property type="evidence" value="ECO:0007669"/>
    <property type="project" value="InterPro"/>
</dbReference>
<evidence type="ECO:0000256" key="5">
    <source>
        <dbReference type="SAM" id="SignalP"/>
    </source>
</evidence>
<feature type="domain" description="MurNAc-LAA" evidence="6">
    <location>
        <begin position="235"/>
        <end position="390"/>
    </location>
</feature>
<feature type="signal peptide" evidence="5">
    <location>
        <begin position="1"/>
        <end position="27"/>
    </location>
</feature>
<dbReference type="SUPFAM" id="SSF53187">
    <property type="entry name" value="Zn-dependent exopeptidases"/>
    <property type="match status" value="1"/>
</dbReference>
<dbReference type="InterPro" id="IPR021731">
    <property type="entry name" value="AMIN_dom"/>
</dbReference>
<dbReference type="Pfam" id="PF01520">
    <property type="entry name" value="Amidase_3"/>
    <property type="match status" value="1"/>
</dbReference>
<keyword evidence="3 7" id="KW-0378">Hydrolase</keyword>
<dbReference type="InterPro" id="IPR050695">
    <property type="entry name" value="N-acetylmuramoyl_amidase_3"/>
</dbReference>
<proteinExistence type="predicted"/>
<gene>
    <name evidence="7" type="ORF">AVDCRST_MAG90-2902</name>
</gene>
<sequence length="408" mass="43951">MPLERRARLLIGLTLLLAAIAPAGAPAAARPVAVAVDTESEGPSTRLTVTLSQAVEPRVFVMERPDRVVIELPEVNFQLAKEAGQGREGLISSFRYGLFAPGRSRLVIDLAQPALVSRTQTATRASDGAAVLTVELTRTDREAFRRAAKADEAAHAPVQPAPTRRAAPGDRRPLIVIDPGHGGVDPGAIPAAAVFEKDIVFAFAQRLRRRLDASGRYRTLMTRDEDVFVALEERVRIAQAARADLMISIHADSISAAPHIRGMTVYTGAERATDPESARLAERENRADAAGGIEPASRPAEVADILQDLTQRETRGFSHRFAKRLLAQLEPVMPQSKKPHREAGFLVLRAPDIPSVLVELGYLSSRKDIGLLLSNEWRDRSAAAMASAIDLYFATRVAGDAGAAAVSP</sequence>
<dbReference type="CDD" id="cd02696">
    <property type="entry name" value="MurNAc-LAA"/>
    <property type="match status" value="1"/>
</dbReference>
<organism evidence="7">
    <name type="scientific">uncultured Microvirga sp</name>
    <dbReference type="NCBI Taxonomy" id="412392"/>
    <lineage>
        <taxon>Bacteria</taxon>
        <taxon>Pseudomonadati</taxon>
        <taxon>Pseudomonadota</taxon>
        <taxon>Alphaproteobacteria</taxon>
        <taxon>Hyphomicrobiales</taxon>
        <taxon>Methylobacteriaceae</taxon>
        <taxon>Microvirga</taxon>
        <taxon>environmental samples</taxon>
    </lineage>
</organism>
<dbReference type="AlphaFoldDB" id="A0A6J4MHI6"/>
<dbReference type="Pfam" id="PF11741">
    <property type="entry name" value="AMIN"/>
    <property type="match status" value="1"/>
</dbReference>
<feature type="chain" id="PRO_5026848692" description="N-acetylmuramoyl-L-alanine amidase" evidence="5">
    <location>
        <begin position="28"/>
        <end position="408"/>
    </location>
</feature>
<evidence type="ECO:0000313" key="7">
    <source>
        <dbReference type="EMBL" id="CAA9359386.1"/>
    </source>
</evidence>
<reference evidence="7" key="1">
    <citation type="submission" date="2020-02" db="EMBL/GenBank/DDBJ databases">
        <authorList>
            <person name="Meier V. D."/>
        </authorList>
    </citation>
    <scope>NUCLEOTIDE SEQUENCE</scope>
    <source>
        <strain evidence="7">AVDCRST_MAG90</strain>
    </source>
</reference>
<accession>A0A6J4MHI6</accession>
<comment type="catalytic activity">
    <reaction evidence="1">
        <text>Hydrolyzes the link between N-acetylmuramoyl residues and L-amino acid residues in certain cell-wall glycopeptides.</text>
        <dbReference type="EC" id="3.5.1.28"/>
    </reaction>
</comment>
<dbReference type="PANTHER" id="PTHR30404:SF0">
    <property type="entry name" value="N-ACETYLMURAMOYL-L-ALANINE AMIDASE AMIC"/>
    <property type="match status" value="1"/>
</dbReference>
<dbReference type="Gene3D" id="3.40.630.40">
    <property type="entry name" value="Zn-dependent exopeptidases"/>
    <property type="match status" value="1"/>
</dbReference>
<dbReference type="PANTHER" id="PTHR30404">
    <property type="entry name" value="N-ACETYLMURAMOYL-L-ALANINE AMIDASE"/>
    <property type="match status" value="1"/>
</dbReference>
<dbReference type="GO" id="GO:0008745">
    <property type="term" value="F:N-acetylmuramoyl-L-alanine amidase activity"/>
    <property type="evidence" value="ECO:0007669"/>
    <property type="project" value="UniProtKB-EC"/>
</dbReference>
<keyword evidence="5" id="KW-0732">Signal</keyword>
<feature type="region of interest" description="Disordered" evidence="4">
    <location>
        <begin position="146"/>
        <end position="171"/>
    </location>
</feature>
<dbReference type="GO" id="GO:0030288">
    <property type="term" value="C:outer membrane-bounded periplasmic space"/>
    <property type="evidence" value="ECO:0007669"/>
    <property type="project" value="TreeGrafter"/>
</dbReference>
<evidence type="ECO:0000256" key="3">
    <source>
        <dbReference type="ARBA" id="ARBA00022801"/>
    </source>
</evidence>
<dbReference type="InterPro" id="IPR002508">
    <property type="entry name" value="MurNAc-LAA_cat"/>
</dbReference>
<name>A0A6J4MHI6_9HYPH</name>